<proteinExistence type="predicted"/>
<reference evidence="2 3" key="1">
    <citation type="submission" date="2018-09" db="EMBL/GenBank/DDBJ databases">
        <title>Whole genome sequencing of Idiomarina andamanensis W-5T (LMG 29773T= JCM 31645T).</title>
        <authorList>
            <person name="Das S.K."/>
        </authorList>
    </citation>
    <scope>NUCLEOTIDE SEQUENCE [LARGE SCALE GENOMIC DNA]</scope>
    <source>
        <strain evidence="2 3">W-5T</strain>
    </source>
</reference>
<dbReference type="EMBL" id="CP032551">
    <property type="protein sequence ID" value="QGT95494.1"/>
    <property type="molecule type" value="Genomic_DNA"/>
</dbReference>
<dbReference type="Proteomes" id="UP000427820">
    <property type="component" value="Chromosome"/>
</dbReference>
<dbReference type="KEGG" id="panm:D3795_04560"/>
<feature type="domain" description="MvaI/BcnI restriction endonuclease" evidence="1">
    <location>
        <begin position="189"/>
        <end position="427"/>
    </location>
</feature>
<evidence type="ECO:0000313" key="3">
    <source>
        <dbReference type="Proteomes" id="UP000427820"/>
    </source>
</evidence>
<evidence type="ECO:0000313" key="2">
    <source>
        <dbReference type="EMBL" id="QGT95494.1"/>
    </source>
</evidence>
<protein>
    <recommendedName>
        <fullName evidence="1">MvaI/BcnI restriction endonuclease domain-containing protein</fullName>
    </recommendedName>
</protein>
<keyword evidence="3" id="KW-1185">Reference proteome</keyword>
<dbReference type="Gene3D" id="3.40.210.20">
    <property type="entry name" value="MvaI/BcnI restriction endonuclease, catalytic domain"/>
    <property type="match status" value="1"/>
</dbReference>
<dbReference type="InterPro" id="IPR029127">
    <property type="entry name" value="MvaI_BcnI"/>
</dbReference>
<dbReference type="RefSeq" id="WP_156266629.1">
    <property type="nucleotide sequence ID" value="NZ_CP032551.1"/>
</dbReference>
<dbReference type="AlphaFoldDB" id="A0AA92ESC3"/>
<sequence length="438" mass="49442">MLMELTNIVEQMKLNGAKRILIKALANNDNSKNQIYLGSDFEVIRAIPSGDVYADGVSKKGPIFKAPLDFYWVTANGETQKAQYAQIILYPKYPETRMSGFMRGCDRNIAPSHLMQPPTPEQRAQRQGSNRYLILGVNESSIWAFCTGWGGEIQREAKALIESGQTTLVASVFHEYKGSQQSSEEKLLQRLREIYELGPIESCRLNASGELLPYKAQNGAGYTLEAQFGITPNGSPDPDFMDWEIKSHSGGAVTLMTPEPNVGTYLDDLEVFLRQYGTRIQPERLDFASRHDVGKQNAKTNLTMHLEGYDPKSGKVTDPEGGLMLRDPAGELAAGWKFEKIIQHWKNKHSNTCFVSYTAVKEEKVYYQYGPKVTLGKGTSLDKLLSALYTSTIYYDPGVNMKLVDGRWKPKKRNQFRVGWKNLEYLYITLSERQLNET</sequence>
<name>A0AA92ESC3_9GAMM</name>
<accession>A0AA92ESC3</accession>
<gene>
    <name evidence="2" type="ORF">D3795_04560</name>
</gene>
<dbReference type="REBASE" id="364054">
    <property type="entry name" value="IanW5TORF4555P"/>
</dbReference>
<organism evidence="2 3">
    <name type="scientific">Pseudidiomarina andamanensis</name>
    <dbReference type="NCBI Taxonomy" id="1940690"/>
    <lineage>
        <taxon>Bacteria</taxon>
        <taxon>Pseudomonadati</taxon>
        <taxon>Pseudomonadota</taxon>
        <taxon>Gammaproteobacteria</taxon>
        <taxon>Alteromonadales</taxon>
        <taxon>Idiomarinaceae</taxon>
        <taxon>Pseudidiomarina</taxon>
    </lineage>
</organism>
<dbReference type="Pfam" id="PF15515">
    <property type="entry name" value="MvaI_BcnI"/>
    <property type="match status" value="1"/>
</dbReference>
<evidence type="ECO:0000259" key="1">
    <source>
        <dbReference type="Pfam" id="PF15515"/>
    </source>
</evidence>
<dbReference type="InterPro" id="IPR043004">
    <property type="entry name" value="MvaI_BcnI_cat"/>
</dbReference>